<name>A0A853DMG8_9MICO</name>
<dbReference type="RefSeq" id="WP_179482777.1">
    <property type="nucleotide sequence ID" value="NZ_JACCFW010000001.1"/>
</dbReference>
<feature type="domain" description="HTH luxR-type" evidence="6">
    <location>
        <begin position="147"/>
        <end position="212"/>
    </location>
</feature>
<keyword evidence="9" id="KW-1185">Reference proteome</keyword>
<dbReference type="SMART" id="SM00448">
    <property type="entry name" value="REC"/>
    <property type="match status" value="1"/>
</dbReference>
<dbReference type="SUPFAM" id="SSF46894">
    <property type="entry name" value="C-terminal effector domain of the bipartite response regulators"/>
    <property type="match status" value="1"/>
</dbReference>
<dbReference type="GO" id="GO:0003677">
    <property type="term" value="F:DNA binding"/>
    <property type="evidence" value="ECO:0007669"/>
    <property type="project" value="UniProtKB-KW"/>
</dbReference>
<dbReference type="Gene3D" id="3.40.50.2300">
    <property type="match status" value="1"/>
</dbReference>
<evidence type="ECO:0000259" key="7">
    <source>
        <dbReference type="PROSITE" id="PS50110"/>
    </source>
</evidence>
<protein>
    <submittedName>
        <fullName evidence="8">DNA-binding NarL/FixJ family response regulator</fullName>
    </submittedName>
</protein>
<evidence type="ECO:0000259" key="6">
    <source>
        <dbReference type="PROSITE" id="PS50043"/>
    </source>
</evidence>
<dbReference type="CDD" id="cd06170">
    <property type="entry name" value="LuxR_C_like"/>
    <property type="match status" value="1"/>
</dbReference>
<evidence type="ECO:0000256" key="2">
    <source>
        <dbReference type="ARBA" id="ARBA00023015"/>
    </source>
</evidence>
<dbReference type="EMBL" id="JACCFW010000001">
    <property type="protein sequence ID" value="NYJ75820.1"/>
    <property type="molecule type" value="Genomic_DNA"/>
</dbReference>
<dbReference type="InterPro" id="IPR016032">
    <property type="entry name" value="Sig_transdc_resp-reg_C-effctor"/>
</dbReference>
<dbReference type="InterPro" id="IPR001789">
    <property type="entry name" value="Sig_transdc_resp-reg_receiver"/>
</dbReference>
<dbReference type="GO" id="GO:0000160">
    <property type="term" value="P:phosphorelay signal transduction system"/>
    <property type="evidence" value="ECO:0007669"/>
    <property type="project" value="InterPro"/>
</dbReference>
<dbReference type="Pfam" id="PF00072">
    <property type="entry name" value="Response_reg"/>
    <property type="match status" value="1"/>
</dbReference>
<dbReference type="PROSITE" id="PS50110">
    <property type="entry name" value="RESPONSE_REGULATORY"/>
    <property type="match status" value="1"/>
</dbReference>
<evidence type="ECO:0000256" key="4">
    <source>
        <dbReference type="ARBA" id="ARBA00023163"/>
    </source>
</evidence>
<keyword evidence="4" id="KW-0804">Transcription</keyword>
<dbReference type="PROSITE" id="PS00622">
    <property type="entry name" value="HTH_LUXR_1"/>
    <property type="match status" value="1"/>
</dbReference>
<dbReference type="SUPFAM" id="SSF52172">
    <property type="entry name" value="CheY-like"/>
    <property type="match status" value="1"/>
</dbReference>
<evidence type="ECO:0000313" key="9">
    <source>
        <dbReference type="Proteomes" id="UP000571817"/>
    </source>
</evidence>
<dbReference type="Proteomes" id="UP000571817">
    <property type="component" value="Unassembled WGS sequence"/>
</dbReference>
<dbReference type="PANTHER" id="PTHR43214">
    <property type="entry name" value="TWO-COMPONENT RESPONSE REGULATOR"/>
    <property type="match status" value="1"/>
</dbReference>
<keyword evidence="1 5" id="KW-0597">Phosphoprotein</keyword>
<feature type="modified residue" description="4-aspartylphosphate" evidence="5">
    <location>
        <position position="63"/>
    </location>
</feature>
<dbReference type="PANTHER" id="PTHR43214:SF24">
    <property type="entry name" value="TRANSCRIPTIONAL REGULATORY PROTEIN NARL-RELATED"/>
    <property type="match status" value="1"/>
</dbReference>
<dbReference type="Pfam" id="PF00196">
    <property type="entry name" value="GerE"/>
    <property type="match status" value="1"/>
</dbReference>
<comment type="caution">
    <text evidence="8">The sequence shown here is derived from an EMBL/GenBank/DDBJ whole genome shotgun (WGS) entry which is preliminary data.</text>
</comment>
<evidence type="ECO:0000256" key="3">
    <source>
        <dbReference type="ARBA" id="ARBA00023125"/>
    </source>
</evidence>
<dbReference type="GO" id="GO:0006355">
    <property type="term" value="P:regulation of DNA-templated transcription"/>
    <property type="evidence" value="ECO:0007669"/>
    <property type="project" value="InterPro"/>
</dbReference>
<keyword evidence="2" id="KW-0805">Transcription regulation</keyword>
<organism evidence="8 9">
    <name type="scientific">Allobranchiibius huperziae</name>
    <dbReference type="NCBI Taxonomy" id="1874116"/>
    <lineage>
        <taxon>Bacteria</taxon>
        <taxon>Bacillati</taxon>
        <taxon>Actinomycetota</taxon>
        <taxon>Actinomycetes</taxon>
        <taxon>Micrococcales</taxon>
        <taxon>Dermacoccaceae</taxon>
        <taxon>Allobranchiibius</taxon>
    </lineage>
</organism>
<dbReference type="PRINTS" id="PR00038">
    <property type="entry name" value="HTHLUXR"/>
</dbReference>
<keyword evidence="3 8" id="KW-0238">DNA-binding</keyword>
<reference evidence="8 9" key="1">
    <citation type="submission" date="2020-07" db="EMBL/GenBank/DDBJ databases">
        <title>Sequencing the genomes of 1000 actinobacteria strains.</title>
        <authorList>
            <person name="Klenk H.-P."/>
        </authorList>
    </citation>
    <scope>NUCLEOTIDE SEQUENCE [LARGE SCALE GENOMIC DNA]</scope>
    <source>
        <strain evidence="8 9">DSM 29531</strain>
    </source>
</reference>
<dbReference type="InterPro" id="IPR011006">
    <property type="entry name" value="CheY-like_superfamily"/>
</dbReference>
<sequence length="217" mass="22848">MTAAQGETRPLRIVVVDDHPVVRAGIVAMLSEHDGLEVVGTGRNGAECLNLVADLAPDLVLTDLRMPVMDGVETTARLSATPGAPPVLVLTTYDSDTDIVRAIEAGARGYLLKDAPLQTLVDAIRSAVRGEEVLAPEVAARLSARGQVARSAQLSAREIEIVALVADGLSNAAIGRRLFIGEATVKTHLLRAFAKLGVNDRTAAVSAAYREGLIRLD</sequence>
<evidence type="ECO:0000313" key="8">
    <source>
        <dbReference type="EMBL" id="NYJ75820.1"/>
    </source>
</evidence>
<accession>A0A853DMG8</accession>
<proteinExistence type="predicted"/>
<dbReference type="InterPro" id="IPR039420">
    <property type="entry name" value="WalR-like"/>
</dbReference>
<dbReference type="PROSITE" id="PS50043">
    <property type="entry name" value="HTH_LUXR_2"/>
    <property type="match status" value="1"/>
</dbReference>
<dbReference type="InterPro" id="IPR000792">
    <property type="entry name" value="Tscrpt_reg_LuxR_C"/>
</dbReference>
<evidence type="ECO:0000256" key="1">
    <source>
        <dbReference type="ARBA" id="ARBA00022553"/>
    </source>
</evidence>
<dbReference type="CDD" id="cd17535">
    <property type="entry name" value="REC_NarL-like"/>
    <property type="match status" value="1"/>
</dbReference>
<dbReference type="SMART" id="SM00421">
    <property type="entry name" value="HTH_LUXR"/>
    <property type="match status" value="1"/>
</dbReference>
<evidence type="ECO:0000256" key="5">
    <source>
        <dbReference type="PROSITE-ProRule" id="PRU00169"/>
    </source>
</evidence>
<feature type="domain" description="Response regulatory" evidence="7">
    <location>
        <begin position="12"/>
        <end position="128"/>
    </location>
</feature>
<dbReference type="InterPro" id="IPR058245">
    <property type="entry name" value="NreC/VraR/RcsB-like_REC"/>
</dbReference>
<gene>
    <name evidence="8" type="ORF">HNR15_002783</name>
</gene>
<dbReference type="AlphaFoldDB" id="A0A853DMG8"/>